<evidence type="ECO:0000256" key="6">
    <source>
        <dbReference type="ARBA" id="ARBA00013776"/>
    </source>
</evidence>
<keyword evidence="11 18" id="KW-1133">Transmembrane helix</keyword>
<evidence type="ECO:0000313" key="22">
    <source>
        <dbReference type="Proteomes" id="UP001162131"/>
    </source>
</evidence>
<evidence type="ECO:0000256" key="4">
    <source>
        <dbReference type="ARBA" id="ARBA00004472"/>
    </source>
</evidence>
<dbReference type="GO" id="GO:0031966">
    <property type="term" value="C:mitochondrial membrane"/>
    <property type="evidence" value="ECO:0007669"/>
    <property type="project" value="UniProtKB-SubCell"/>
</dbReference>
<evidence type="ECO:0000256" key="10">
    <source>
        <dbReference type="ARBA" id="ARBA00022927"/>
    </source>
</evidence>
<keyword evidence="15 18" id="KW-0472">Membrane</keyword>
<proteinExistence type="inferred from homology"/>
<reference evidence="21" key="1">
    <citation type="submission" date="2021-09" db="EMBL/GenBank/DDBJ databases">
        <authorList>
            <consortium name="AG Swart"/>
            <person name="Singh M."/>
            <person name="Singh A."/>
            <person name="Seah K."/>
            <person name="Emmerich C."/>
        </authorList>
    </citation>
    <scope>NUCLEOTIDE SEQUENCE</scope>
    <source>
        <strain evidence="21">ATCC30299</strain>
    </source>
</reference>
<evidence type="ECO:0000256" key="18">
    <source>
        <dbReference type="SAM" id="Phobius"/>
    </source>
</evidence>
<evidence type="ECO:0000256" key="5">
    <source>
        <dbReference type="ARBA" id="ARBA00005363"/>
    </source>
</evidence>
<dbReference type="PANTHER" id="PTHR15071">
    <property type="entry name" value="MANNOSE-6-PHOSPHATE RECEPTOR FAMILY MEMBER"/>
    <property type="match status" value="1"/>
</dbReference>
<dbReference type="GO" id="GO:0006914">
    <property type="term" value="P:autophagy"/>
    <property type="evidence" value="ECO:0007669"/>
    <property type="project" value="UniProtKB-KW"/>
</dbReference>
<evidence type="ECO:0000256" key="3">
    <source>
        <dbReference type="ARBA" id="ARBA00004394"/>
    </source>
</evidence>
<evidence type="ECO:0000256" key="2">
    <source>
        <dbReference type="ARBA" id="ARBA00004358"/>
    </source>
</evidence>
<dbReference type="InterPro" id="IPR018939">
    <property type="entry name" value="Autophagy-rel_prot_27"/>
</dbReference>
<feature type="domain" description="MRH" evidence="20">
    <location>
        <begin position="21"/>
        <end position="167"/>
    </location>
</feature>
<evidence type="ECO:0000313" key="21">
    <source>
        <dbReference type="EMBL" id="CAG9325911.1"/>
    </source>
</evidence>
<dbReference type="Proteomes" id="UP001162131">
    <property type="component" value="Unassembled WGS sequence"/>
</dbReference>
<dbReference type="GO" id="GO:0030659">
    <property type="term" value="C:cytoplasmic vesicle membrane"/>
    <property type="evidence" value="ECO:0007669"/>
    <property type="project" value="UniProtKB-SubCell"/>
</dbReference>
<gene>
    <name evidence="21" type="ORF">BSTOLATCC_MIC39693</name>
</gene>
<evidence type="ECO:0000256" key="14">
    <source>
        <dbReference type="ARBA" id="ARBA00023128"/>
    </source>
</evidence>
<keyword evidence="8 18" id="KW-0812">Transmembrane</keyword>
<keyword evidence="13" id="KW-0333">Golgi apparatus</keyword>
<comment type="caution">
    <text evidence="21">The sequence shown here is derived from an EMBL/GenBank/DDBJ whole genome shotgun (WGS) entry which is preliminary data.</text>
</comment>
<dbReference type="InterPro" id="IPR009011">
    <property type="entry name" value="Man6P_isomerase_rcpt-bd_dom_sf"/>
</dbReference>
<dbReference type="GO" id="GO:0015031">
    <property type="term" value="P:protein transport"/>
    <property type="evidence" value="ECO:0007669"/>
    <property type="project" value="UniProtKB-KW"/>
</dbReference>
<keyword evidence="10" id="KW-0653">Protein transport</keyword>
<organism evidence="21 22">
    <name type="scientific">Blepharisma stoltei</name>
    <dbReference type="NCBI Taxonomy" id="1481888"/>
    <lineage>
        <taxon>Eukaryota</taxon>
        <taxon>Sar</taxon>
        <taxon>Alveolata</taxon>
        <taxon>Ciliophora</taxon>
        <taxon>Postciliodesmatophora</taxon>
        <taxon>Heterotrichea</taxon>
        <taxon>Heterotrichida</taxon>
        <taxon>Blepharismidae</taxon>
        <taxon>Blepharisma</taxon>
    </lineage>
</organism>
<comment type="similarity">
    <text evidence="5">Belongs to the ATG27 family.</text>
</comment>
<dbReference type="EMBL" id="CAJZBQ010000039">
    <property type="protein sequence ID" value="CAG9325911.1"/>
    <property type="molecule type" value="Genomic_DNA"/>
</dbReference>
<feature type="chain" id="PRO_5043897142" description="Autophagy-related protein 27" evidence="19">
    <location>
        <begin position="19"/>
        <end position="254"/>
    </location>
</feature>
<dbReference type="AlphaFoldDB" id="A0AAU9JN28"/>
<evidence type="ECO:0000256" key="11">
    <source>
        <dbReference type="ARBA" id="ARBA00022989"/>
    </source>
</evidence>
<evidence type="ECO:0000256" key="1">
    <source>
        <dbReference type="ARBA" id="ARBA00004304"/>
    </source>
</evidence>
<evidence type="ECO:0000259" key="20">
    <source>
        <dbReference type="PROSITE" id="PS51914"/>
    </source>
</evidence>
<dbReference type="PROSITE" id="PS51914">
    <property type="entry name" value="MRH"/>
    <property type="match status" value="1"/>
</dbReference>
<evidence type="ECO:0000256" key="13">
    <source>
        <dbReference type="ARBA" id="ARBA00023034"/>
    </source>
</evidence>
<dbReference type="Pfam" id="PF09451">
    <property type="entry name" value="ATG27"/>
    <property type="match status" value="1"/>
</dbReference>
<evidence type="ECO:0000256" key="12">
    <source>
        <dbReference type="ARBA" id="ARBA00023006"/>
    </source>
</evidence>
<evidence type="ECO:0000256" key="8">
    <source>
        <dbReference type="ARBA" id="ARBA00022692"/>
    </source>
</evidence>
<dbReference type="PANTHER" id="PTHR15071:SF13">
    <property type="entry name" value="AUTOPHAGY-RELATED PROTEIN 27"/>
    <property type="match status" value="1"/>
</dbReference>
<keyword evidence="12" id="KW-0072">Autophagy</keyword>
<feature type="transmembrane region" description="Helical" evidence="18">
    <location>
        <begin position="177"/>
        <end position="200"/>
    </location>
</feature>
<keyword evidence="17" id="KW-0968">Cytoplasmic vesicle</keyword>
<accession>A0AAU9JN28</accession>
<evidence type="ECO:0000256" key="7">
    <source>
        <dbReference type="ARBA" id="ARBA00022448"/>
    </source>
</evidence>
<dbReference type="SUPFAM" id="SSF50911">
    <property type="entry name" value="Mannose 6-phosphate receptor domain"/>
    <property type="match status" value="1"/>
</dbReference>
<keyword evidence="14" id="KW-0496">Mitochondrion</keyword>
<evidence type="ECO:0000256" key="15">
    <source>
        <dbReference type="ARBA" id="ARBA00023136"/>
    </source>
</evidence>
<evidence type="ECO:0000256" key="19">
    <source>
        <dbReference type="SAM" id="SignalP"/>
    </source>
</evidence>
<dbReference type="GO" id="GO:0034045">
    <property type="term" value="C:phagophore assembly site membrane"/>
    <property type="evidence" value="ECO:0007669"/>
    <property type="project" value="UniProtKB-SubCell"/>
</dbReference>
<evidence type="ECO:0000256" key="9">
    <source>
        <dbReference type="ARBA" id="ARBA00022729"/>
    </source>
</evidence>
<dbReference type="Gene3D" id="2.70.130.10">
    <property type="entry name" value="Mannose-6-phosphate receptor binding domain"/>
    <property type="match status" value="1"/>
</dbReference>
<keyword evidence="16" id="KW-1015">Disulfide bond</keyword>
<keyword evidence="9 19" id="KW-0732">Signal</keyword>
<keyword evidence="22" id="KW-1185">Reference proteome</keyword>
<feature type="signal peptide" evidence="19">
    <location>
        <begin position="1"/>
        <end position="18"/>
    </location>
</feature>
<name>A0AAU9JN28_9CILI</name>
<dbReference type="InterPro" id="IPR044865">
    <property type="entry name" value="MRH_dom"/>
</dbReference>
<comment type="subcellular location">
    <subcellularLocation>
        <location evidence="2">Cytoplasmic vesicle membrane</location>
        <topology evidence="2">Single-pass type I membrane protein</topology>
    </subcellularLocation>
    <subcellularLocation>
        <location evidence="3">Golgi apparatus membrane</location>
    </subcellularLocation>
    <subcellularLocation>
        <location evidence="1">Mitochondrion membrane</location>
        <topology evidence="1">Single-pass membrane protein</topology>
    </subcellularLocation>
    <subcellularLocation>
        <location evidence="4">Preautophagosomal structure membrane</location>
        <topology evidence="4">Single-pass type I membrane protein</topology>
    </subcellularLocation>
</comment>
<protein>
    <recommendedName>
        <fullName evidence="6">Autophagy-related protein 27</fullName>
    </recommendedName>
</protein>
<keyword evidence="7" id="KW-0813">Transport</keyword>
<dbReference type="GO" id="GO:0000139">
    <property type="term" value="C:Golgi membrane"/>
    <property type="evidence" value="ECO:0007669"/>
    <property type="project" value="UniProtKB-SubCell"/>
</dbReference>
<evidence type="ECO:0000256" key="17">
    <source>
        <dbReference type="ARBA" id="ARBA00023329"/>
    </source>
</evidence>
<evidence type="ECO:0000256" key="16">
    <source>
        <dbReference type="ARBA" id="ARBA00023157"/>
    </source>
</evidence>
<sequence length="254" mass="28236">MIFLILFSLTSAASLSWTDPSSSAVYSYDSLQRPYDQPWKVNSGDAASIYTVYVFNFGQNVPQLCGAQDVAAVEVVQMYDDLFESCDVLGRKEMIAYDLIKSDLPEAGFKITYQGGDLCYDGFDLNRQITFKLHCSDVDSDWEVVEESGSGSCHVFLSKNTPFGCPISGGSSGHIGWWWLIGICALFWLYFAGGMAINFLRGKTGDDMIPHYAFWVSISNRLQEFVGLATTKAKSGIEAVKEKIAKRNTNYEMV</sequence>